<proteinExistence type="predicted"/>
<name>A0A540K6H6_MALBA</name>
<protein>
    <submittedName>
        <fullName evidence="1">Uncharacterized protein</fullName>
    </submittedName>
</protein>
<evidence type="ECO:0000313" key="1">
    <source>
        <dbReference type="EMBL" id="TQD69817.1"/>
    </source>
</evidence>
<dbReference type="STRING" id="106549.A0A540K6H6"/>
<gene>
    <name evidence="1" type="ORF">C1H46_044650</name>
</gene>
<dbReference type="AlphaFoldDB" id="A0A540K6H6"/>
<keyword evidence="2" id="KW-1185">Reference proteome</keyword>
<evidence type="ECO:0000313" key="2">
    <source>
        <dbReference type="Proteomes" id="UP000315295"/>
    </source>
</evidence>
<reference evidence="1 2" key="1">
    <citation type="journal article" date="2019" name="G3 (Bethesda)">
        <title>Sequencing of a Wild Apple (Malus baccata) Genome Unravels the Differences Between Cultivated and Wild Apple Species Regarding Disease Resistance and Cold Tolerance.</title>
        <authorList>
            <person name="Chen X."/>
        </authorList>
    </citation>
    <scope>NUCLEOTIDE SEQUENCE [LARGE SCALE GENOMIC DNA]</scope>
    <source>
        <strain evidence="2">cv. Shandingzi</strain>
        <tissue evidence="1">Leaves</tissue>
    </source>
</reference>
<organism evidence="1 2">
    <name type="scientific">Malus baccata</name>
    <name type="common">Siberian crab apple</name>
    <name type="synonym">Pyrus baccata</name>
    <dbReference type="NCBI Taxonomy" id="106549"/>
    <lineage>
        <taxon>Eukaryota</taxon>
        <taxon>Viridiplantae</taxon>
        <taxon>Streptophyta</taxon>
        <taxon>Embryophyta</taxon>
        <taxon>Tracheophyta</taxon>
        <taxon>Spermatophyta</taxon>
        <taxon>Magnoliopsida</taxon>
        <taxon>eudicotyledons</taxon>
        <taxon>Gunneridae</taxon>
        <taxon>Pentapetalae</taxon>
        <taxon>rosids</taxon>
        <taxon>fabids</taxon>
        <taxon>Rosales</taxon>
        <taxon>Rosaceae</taxon>
        <taxon>Amygdaloideae</taxon>
        <taxon>Maleae</taxon>
        <taxon>Malus</taxon>
    </lineage>
</organism>
<sequence>MSRQLRSRNSVDTYGLSASSETLETIQIWLQGVQGVEEDDEKVVEDGIAERPGPQISVDSSHKENGNIDLVTMADVLGRNCPRLQNIHIASIRLSNAVVLALTTAKLRGVENAFSCPWV</sequence>
<comment type="caution">
    <text evidence="1">The sequence shown here is derived from an EMBL/GenBank/DDBJ whole genome shotgun (WGS) entry which is preliminary data.</text>
</comment>
<dbReference type="Proteomes" id="UP000315295">
    <property type="component" value="Unassembled WGS sequence"/>
</dbReference>
<accession>A0A540K6H6</accession>
<dbReference type="EMBL" id="VIEB01002459">
    <property type="protein sequence ID" value="TQD69817.1"/>
    <property type="molecule type" value="Genomic_DNA"/>
</dbReference>